<dbReference type="RefSeq" id="WP_379539712.1">
    <property type="nucleotide sequence ID" value="NZ_JBHSDR010000008.1"/>
</dbReference>
<evidence type="ECO:0000313" key="4">
    <source>
        <dbReference type="EMBL" id="MFC4296212.1"/>
    </source>
</evidence>
<dbReference type="EC" id="2.7.13.3" evidence="2"/>
<comment type="caution">
    <text evidence="4">The sequence shown here is derived from an EMBL/GenBank/DDBJ whole genome shotgun (WGS) entry which is preliminary data.</text>
</comment>
<feature type="domain" description="Signal transduction histidine kinase dimerisation/phosphoacceptor" evidence="3">
    <location>
        <begin position="326"/>
        <end position="394"/>
    </location>
</feature>
<dbReference type="SUPFAM" id="SSF47384">
    <property type="entry name" value="Homodimeric domain of signal transducing histidine kinase"/>
    <property type="match status" value="1"/>
</dbReference>
<evidence type="ECO:0000256" key="1">
    <source>
        <dbReference type="ARBA" id="ARBA00000085"/>
    </source>
</evidence>
<keyword evidence="5" id="KW-1185">Reference proteome</keyword>
<sequence>MIVDDRLETVLRTLPASRASARIQYRQLIDLLGRELSWAGLPIQATQRLDALAADLSATDRAEILRAARGSLRNPLLIRHLVEAEPAIASAAVASARLDDSTWASLIPDLPVTARGFLRHRTDLGPKTAAVLRQLGIGDLVLAQPEAEAGERHEAEVLRHPRAAARAPRDDGIGALVRRIEAFRRSREEAQRTSAAGGLLAGDPRLPLSDAAGEAPPVPLAILFACDSRGTITWAQSESAPMLAGAVLGAASTDAPVACDAASVRALRERRVVRAGRVTITGAAAITGAWRLDATPRFDAETGQFVGHAGILRRPSQRDLQPAVPSAHDRLRQLLHELRTPINAIQGFAELIQQQLFGAVAHQYRAMAASIAADAAQMLGGFDEIERLVKLETGRNEDMGGVCDLAAITQRLVGQLGPTLDQRGIHIAFSHPASLPASLDPDEAERLVWRLVATLAGAAQQGETLAVDGSRDRGIITIRFALPTALAALDDSDLFAVTPPAEGVSLSAGMLGRGFALRLAAAEARGANGSLDREGAQICLRLPVADPDTEADLTGRSDAHSRR</sequence>
<evidence type="ECO:0000313" key="5">
    <source>
        <dbReference type="Proteomes" id="UP001595828"/>
    </source>
</evidence>
<organism evidence="4 5">
    <name type="scientific">Novosphingobium tardum</name>
    <dbReference type="NCBI Taxonomy" id="1538021"/>
    <lineage>
        <taxon>Bacteria</taxon>
        <taxon>Pseudomonadati</taxon>
        <taxon>Pseudomonadota</taxon>
        <taxon>Alphaproteobacteria</taxon>
        <taxon>Sphingomonadales</taxon>
        <taxon>Sphingomonadaceae</taxon>
        <taxon>Novosphingobium</taxon>
    </lineage>
</organism>
<dbReference type="Proteomes" id="UP001595828">
    <property type="component" value="Unassembled WGS sequence"/>
</dbReference>
<proteinExistence type="predicted"/>
<keyword evidence="4" id="KW-0418">Kinase</keyword>
<dbReference type="Gene3D" id="1.10.287.130">
    <property type="match status" value="1"/>
</dbReference>
<dbReference type="EMBL" id="JBHSDR010000008">
    <property type="protein sequence ID" value="MFC4296212.1"/>
    <property type="molecule type" value="Genomic_DNA"/>
</dbReference>
<protein>
    <recommendedName>
        <fullName evidence="2">histidine kinase</fullName>
        <ecNumber evidence="2">2.7.13.3</ecNumber>
    </recommendedName>
</protein>
<evidence type="ECO:0000259" key="3">
    <source>
        <dbReference type="SMART" id="SM00388"/>
    </source>
</evidence>
<comment type="catalytic activity">
    <reaction evidence="1">
        <text>ATP + protein L-histidine = ADP + protein N-phospho-L-histidine.</text>
        <dbReference type="EC" id="2.7.13.3"/>
    </reaction>
</comment>
<reference evidence="5" key="1">
    <citation type="journal article" date="2019" name="Int. J. Syst. Evol. Microbiol.">
        <title>The Global Catalogue of Microorganisms (GCM) 10K type strain sequencing project: providing services to taxonomists for standard genome sequencing and annotation.</title>
        <authorList>
            <consortium name="The Broad Institute Genomics Platform"/>
            <consortium name="The Broad Institute Genome Sequencing Center for Infectious Disease"/>
            <person name="Wu L."/>
            <person name="Ma J."/>
        </authorList>
    </citation>
    <scope>NUCLEOTIDE SEQUENCE [LARGE SCALE GENOMIC DNA]</scope>
    <source>
        <strain evidence="5">CGMCC 1.12989</strain>
    </source>
</reference>
<keyword evidence="4" id="KW-0808">Transferase</keyword>
<dbReference type="CDD" id="cd00082">
    <property type="entry name" value="HisKA"/>
    <property type="match status" value="1"/>
</dbReference>
<gene>
    <name evidence="4" type="ORF">ACFO0A_14230</name>
</gene>
<accession>A0ABV8RTI5</accession>
<dbReference type="InterPro" id="IPR003661">
    <property type="entry name" value="HisK_dim/P_dom"/>
</dbReference>
<dbReference type="InterPro" id="IPR036097">
    <property type="entry name" value="HisK_dim/P_sf"/>
</dbReference>
<evidence type="ECO:0000256" key="2">
    <source>
        <dbReference type="ARBA" id="ARBA00012438"/>
    </source>
</evidence>
<dbReference type="Pfam" id="PF00512">
    <property type="entry name" value="HisKA"/>
    <property type="match status" value="1"/>
</dbReference>
<name>A0ABV8RTI5_9SPHN</name>
<dbReference type="GO" id="GO:0016301">
    <property type="term" value="F:kinase activity"/>
    <property type="evidence" value="ECO:0007669"/>
    <property type="project" value="UniProtKB-KW"/>
</dbReference>
<dbReference type="SMART" id="SM00388">
    <property type="entry name" value="HisKA"/>
    <property type="match status" value="1"/>
</dbReference>